<evidence type="ECO:0000256" key="2">
    <source>
        <dbReference type="ARBA" id="ARBA00008724"/>
    </source>
</evidence>
<dbReference type="PANTHER" id="PTHR12532">
    <property type="entry name" value="TRANSLATIONAL ACTIVATOR OF CYTOCHROME C OXIDASE 1"/>
    <property type="match status" value="1"/>
</dbReference>
<dbReference type="Gene3D" id="1.10.10.200">
    <property type="match status" value="1"/>
</dbReference>
<dbReference type="PANTHER" id="PTHR12532:SF0">
    <property type="entry name" value="TRANSLATIONAL ACTIVATOR OF CYTOCHROME C OXIDASE 1"/>
    <property type="match status" value="1"/>
</dbReference>
<dbReference type="InterPro" id="IPR029072">
    <property type="entry name" value="YebC-like"/>
</dbReference>
<dbReference type="OrthoDB" id="2017544at2759"/>
<dbReference type="Gene3D" id="3.30.70.980">
    <property type="match status" value="2"/>
</dbReference>
<dbReference type="GO" id="GO:0005739">
    <property type="term" value="C:mitochondrion"/>
    <property type="evidence" value="ECO:0007669"/>
    <property type="project" value="UniProtKB-SubCell"/>
</dbReference>
<dbReference type="InterPro" id="IPR026564">
    <property type="entry name" value="Transcrip_reg_TACO1-like_dom3"/>
</dbReference>
<sequence length="257" mass="28240">MLARRTFYSSAVQFSGHNKWSKIKEKKGASDRKKSAIFSKTSRDIIVAVKTGGSTDPEKNAALAVVLKAAKLHGVPKENVQKALDRVSNGKDKGSQQLMYEAMAYGSVGVLIECLTDNRDRTHHALREILNHYNARFAPVTFMFQKKGRVRVALDAGSDPEQLIETALEAGAEDFETIDVPENTIETIFTCPPTELSKLASAVTSPGKCRELLESELVYVPTEPVEEPAESLSTSISNLVEALEENEATIRVWTSLD</sequence>
<dbReference type="InterPro" id="IPR002876">
    <property type="entry name" value="Transcrip_reg_TACO1-like"/>
</dbReference>
<dbReference type="InterPro" id="IPR049083">
    <property type="entry name" value="TACO1_YebC_N"/>
</dbReference>
<name>A0A165UR60_9AGAM</name>
<dbReference type="FunFam" id="1.10.10.200:FF:000002">
    <property type="entry name" value="Probable transcriptional regulatory protein CLM62_37755"/>
    <property type="match status" value="1"/>
</dbReference>
<dbReference type="FunCoup" id="A0A165UR60">
    <property type="interactions" value="236"/>
</dbReference>
<dbReference type="InterPro" id="IPR048300">
    <property type="entry name" value="TACO1_YebC-like_2nd/3rd_dom"/>
</dbReference>
<keyword evidence="6" id="KW-1185">Reference proteome</keyword>
<gene>
    <name evidence="5" type="ORF">NEOLEDRAFT_1087029</name>
</gene>
<feature type="domain" description="TACO1/YebC-like N-terminal" evidence="4">
    <location>
        <begin position="18"/>
        <end position="89"/>
    </location>
</feature>
<dbReference type="STRING" id="1314782.A0A165UR60"/>
<evidence type="ECO:0000313" key="6">
    <source>
        <dbReference type="Proteomes" id="UP000076761"/>
    </source>
</evidence>
<organism evidence="5 6">
    <name type="scientific">Neolentinus lepideus HHB14362 ss-1</name>
    <dbReference type="NCBI Taxonomy" id="1314782"/>
    <lineage>
        <taxon>Eukaryota</taxon>
        <taxon>Fungi</taxon>
        <taxon>Dikarya</taxon>
        <taxon>Basidiomycota</taxon>
        <taxon>Agaricomycotina</taxon>
        <taxon>Agaricomycetes</taxon>
        <taxon>Gloeophyllales</taxon>
        <taxon>Gloeophyllaceae</taxon>
        <taxon>Neolentinus</taxon>
    </lineage>
</organism>
<dbReference type="AlphaFoldDB" id="A0A165UR60"/>
<dbReference type="Pfam" id="PF01709">
    <property type="entry name" value="Transcrip_reg"/>
    <property type="match status" value="1"/>
</dbReference>
<dbReference type="Pfam" id="PF20772">
    <property type="entry name" value="TACO1_YebC_N"/>
    <property type="match status" value="1"/>
</dbReference>
<evidence type="ECO:0000313" key="5">
    <source>
        <dbReference type="EMBL" id="KZT28572.1"/>
    </source>
</evidence>
<feature type="domain" description="TACO1/YebC-like second and third" evidence="3">
    <location>
        <begin position="96"/>
        <end position="254"/>
    </location>
</feature>
<evidence type="ECO:0000259" key="3">
    <source>
        <dbReference type="Pfam" id="PF01709"/>
    </source>
</evidence>
<proteinExistence type="inferred from homology"/>
<dbReference type="Proteomes" id="UP000076761">
    <property type="component" value="Unassembled WGS sequence"/>
</dbReference>
<reference evidence="5 6" key="1">
    <citation type="journal article" date="2016" name="Mol. Biol. Evol.">
        <title>Comparative Genomics of Early-Diverging Mushroom-Forming Fungi Provides Insights into the Origins of Lignocellulose Decay Capabilities.</title>
        <authorList>
            <person name="Nagy L.G."/>
            <person name="Riley R."/>
            <person name="Tritt A."/>
            <person name="Adam C."/>
            <person name="Daum C."/>
            <person name="Floudas D."/>
            <person name="Sun H."/>
            <person name="Yadav J.S."/>
            <person name="Pangilinan J."/>
            <person name="Larsson K.H."/>
            <person name="Matsuura K."/>
            <person name="Barry K."/>
            <person name="Labutti K."/>
            <person name="Kuo R."/>
            <person name="Ohm R.A."/>
            <person name="Bhattacharya S.S."/>
            <person name="Shirouzu T."/>
            <person name="Yoshinaga Y."/>
            <person name="Martin F.M."/>
            <person name="Grigoriev I.V."/>
            <person name="Hibbett D.S."/>
        </authorList>
    </citation>
    <scope>NUCLEOTIDE SEQUENCE [LARGE SCALE GENOMIC DNA]</scope>
    <source>
        <strain evidence="5 6">HHB14362 ss-1</strain>
    </source>
</reference>
<dbReference type="InterPro" id="IPR017856">
    <property type="entry name" value="Integrase-like_N"/>
</dbReference>
<accession>A0A165UR60</accession>
<dbReference type="EMBL" id="KV425557">
    <property type="protein sequence ID" value="KZT28572.1"/>
    <property type="molecule type" value="Genomic_DNA"/>
</dbReference>
<evidence type="ECO:0000256" key="1">
    <source>
        <dbReference type="ARBA" id="ARBA00004173"/>
    </source>
</evidence>
<dbReference type="InParanoid" id="A0A165UR60"/>
<evidence type="ECO:0000259" key="4">
    <source>
        <dbReference type="Pfam" id="PF20772"/>
    </source>
</evidence>
<comment type="subcellular location">
    <subcellularLocation>
        <location evidence="1">Mitochondrion</location>
    </subcellularLocation>
</comment>
<dbReference type="SUPFAM" id="SSF75625">
    <property type="entry name" value="YebC-like"/>
    <property type="match status" value="1"/>
</dbReference>
<protein>
    <submittedName>
        <fullName evidence="5">DUF28-domain-containing protein</fullName>
    </submittedName>
</protein>
<comment type="similarity">
    <text evidence="2">Belongs to the TACO1 family.</text>
</comment>